<protein>
    <recommendedName>
        <fullName evidence="3">CBS domain-containing protein</fullName>
    </recommendedName>
</protein>
<feature type="domain" description="CBS" evidence="3">
    <location>
        <begin position="5"/>
        <end position="62"/>
    </location>
</feature>
<accession>A0A1S1PHG9</accession>
<dbReference type="AlphaFoldDB" id="A0A1S1PHG9"/>
<dbReference type="Pfam" id="PF08940">
    <property type="entry name" value="DUF1918"/>
    <property type="match status" value="1"/>
</dbReference>
<evidence type="ECO:0000313" key="5">
    <source>
        <dbReference type="Proteomes" id="UP000179769"/>
    </source>
</evidence>
<dbReference type="InterPro" id="IPR000644">
    <property type="entry name" value="CBS_dom"/>
</dbReference>
<feature type="domain" description="CBS" evidence="3">
    <location>
        <begin position="70"/>
        <end position="127"/>
    </location>
</feature>
<dbReference type="OrthoDB" id="9789996at2"/>
<dbReference type="RefSeq" id="WP_071066733.1">
    <property type="nucleotide sequence ID" value="NZ_MAXA01000263.1"/>
</dbReference>
<dbReference type="Proteomes" id="UP000179769">
    <property type="component" value="Unassembled WGS sequence"/>
</dbReference>
<dbReference type="SUPFAM" id="SSF54631">
    <property type="entry name" value="CBS-domain pair"/>
    <property type="match status" value="1"/>
</dbReference>
<evidence type="ECO:0000259" key="3">
    <source>
        <dbReference type="PROSITE" id="PS51371"/>
    </source>
</evidence>
<dbReference type="Gene3D" id="2.30.30.440">
    <property type="entry name" value="Domain of unknown function DUF1918"/>
    <property type="match status" value="1"/>
</dbReference>
<dbReference type="PROSITE" id="PS51371">
    <property type="entry name" value="CBS"/>
    <property type="match status" value="2"/>
</dbReference>
<name>A0A1S1PHG9_9ACTN</name>
<proteinExistence type="predicted"/>
<keyword evidence="5" id="KW-1185">Reference proteome</keyword>
<reference evidence="5" key="1">
    <citation type="submission" date="2016-07" db="EMBL/GenBank/DDBJ databases">
        <title>Frankia sp. NRRL B-16219 Genome sequencing.</title>
        <authorList>
            <person name="Ghodhbane-Gtari F."/>
            <person name="Swanson E."/>
            <person name="Gueddou A."/>
            <person name="Louati M."/>
            <person name="Nouioui I."/>
            <person name="Hezbri K."/>
            <person name="Abebe-Akele F."/>
            <person name="Simpson S."/>
            <person name="Morris K."/>
            <person name="Thomas K."/>
            <person name="Gtari M."/>
            <person name="Tisa L.S."/>
        </authorList>
    </citation>
    <scope>NUCLEOTIDE SEQUENCE [LARGE SCALE GENOMIC DNA]</scope>
    <source>
        <strain evidence="5">NRRL B-16219</strain>
    </source>
</reference>
<evidence type="ECO:0000256" key="1">
    <source>
        <dbReference type="ARBA" id="ARBA00023122"/>
    </source>
</evidence>
<dbReference type="SUPFAM" id="SSF50118">
    <property type="entry name" value="Cell growth inhibitor/plasmid maintenance toxic component"/>
    <property type="match status" value="1"/>
</dbReference>
<organism evidence="4 5">
    <name type="scientific">Parafrankia soli</name>
    <dbReference type="NCBI Taxonomy" id="2599596"/>
    <lineage>
        <taxon>Bacteria</taxon>
        <taxon>Bacillati</taxon>
        <taxon>Actinomycetota</taxon>
        <taxon>Actinomycetes</taxon>
        <taxon>Frankiales</taxon>
        <taxon>Frankiaceae</taxon>
        <taxon>Parafrankia</taxon>
    </lineage>
</organism>
<evidence type="ECO:0000313" key="4">
    <source>
        <dbReference type="EMBL" id="OHV20489.1"/>
    </source>
</evidence>
<dbReference type="SMART" id="SM00116">
    <property type="entry name" value="CBS"/>
    <property type="match status" value="2"/>
</dbReference>
<keyword evidence="1 2" id="KW-0129">CBS domain</keyword>
<dbReference type="InterPro" id="IPR015035">
    <property type="entry name" value="DUF1918"/>
</dbReference>
<dbReference type="PANTHER" id="PTHR43080">
    <property type="entry name" value="CBS DOMAIN-CONTAINING PROTEIN CBSX3, MITOCHONDRIAL"/>
    <property type="match status" value="1"/>
</dbReference>
<dbReference type="InterPro" id="IPR046342">
    <property type="entry name" value="CBS_dom_sf"/>
</dbReference>
<sequence length="234" mass="24486">MTGEITFRAPVTVPAPTPIREAAELMDRAGVGSLLVVDEGRLAGIVTDRDLALRAVARAVPLDARIDAVMTCGVVTVGPSAGWEEITRVFAEHAIRRLVVTDGDTIVGVVALDDLLAAAADPHTAATGPRNAALGAVAAAEIGHPHHEGGLPLPLDALRPRPRTLSRWQARVGDAVVRAAVGNGPKRDGEILEVATPAGDPPFLVRWSDGRLSYIHPGPDARIHHYGEPVGSAR</sequence>
<dbReference type="Gene3D" id="3.10.580.10">
    <property type="entry name" value="CBS-domain"/>
    <property type="match status" value="1"/>
</dbReference>
<gene>
    <name evidence="4" type="ORF">BBK14_27880</name>
</gene>
<evidence type="ECO:0000256" key="2">
    <source>
        <dbReference type="PROSITE-ProRule" id="PRU00703"/>
    </source>
</evidence>
<dbReference type="EMBL" id="MAXA01000263">
    <property type="protein sequence ID" value="OHV20489.1"/>
    <property type="molecule type" value="Genomic_DNA"/>
</dbReference>
<dbReference type="Pfam" id="PF00571">
    <property type="entry name" value="CBS"/>
    <property type="match status" value="2"/>
</dbReference>
<comment type="caution">
    <text evidence="4">The sequence shown here is derived from an EMBL/GenBank/DDBJ whole genome shotgun (WGS) entry which is preliminary data.</text>
</comment>
<dbReference type="InterPro" id="IPR051257">
    <property type="entry name" value="Diverse_CBS-Domain"/>
</dbReference>
<dbReference type="PANTHER" id="PTHR43080:SF2">
    <property type="entry name" value="CBS DOMAIN-CONTAINING PROTEIN"/>
    <property type="match status" value="1"/>
</dbReference>